<dbReference type="Pfam" id="PF07282">
    <property type="entry name" value="Cas12f1-like_TNB"/>
    <property type="match status" value="1"/>
</dbReference>
<accession>A0A8H7BGA8</accession>
<dbReference type="GO" id="GO:0003677">
    <property type="term" value="F:DNA binding"/>
    <property type="evidence" value="ECO:0007669"/>
    <property type="project" value="UniProtKB-KW"/>
</dbReference>
<sequence length="352" mass="39760">VEELKDSSVNRGVIFTNQILSDGFAVDFQFARKSAKKERATLDAELTGTDFTEEEITDYFQPCAVDPGRSQVFTATYGCGNSPHEIRRCNTREYYTYTGSPLGQKVIQAEKKQAGIEAIETDLETGKTQSLELYDTYVRCTFQHMNALFAFYGPSKAEERFRNYQGCQRAPEEMVNILTNGGKKRACPPESAVRSTLCKNKGFRKWKRARYQESEKMSFIVFGDGMFGKDSVKLKGHRSGVVGKSWKHIKRRERRGELLAVEMDEYLTSQVCNNCNNKDMKKITTADGISFHGILACKHCGVLWQRDINACKNIFSIALSMWVGEGRLQRFSRLPTPNNIPESNAGLPLGEV</sequence>
<protein>
    <recommendedName>
        <fullName evidence="2">Cas12f1-like TNB domain-containing protein</fullName>
    </recommendedName>
</protein>
<comment type="caution">
    <text evidence="3">The sequence shown here is derived from an EMBL/GenBank/DDBJ whole genome shotgun (WGS) entry which is preliminary data.</text>
</comment>
<keyword evidence="1" id="KW-0238">DNA-binding</keyword>
<reference evidence="3" key="1">
    <citation type="submission" date="2020-01" db="EMBL/GenBank/DDBJ databases">
        <title>Genome Sequencing of Three Apophysomyces-Like Fungal Strains Confirms a Novel Fungal Genus in the Mucoromycota with divergent Burkholderia-like Endosymbiotic Bacteria.</title>
        <authorList>
            <person name="Stajich J.E."/>
            <person name="Macias A.M."/>
            <person name="Carter-House D."/>
            <person name="Lovett B."/>
            <person name="Kasson L.R."/>
            <person name="Berry K."/>
            <person name="Grigoriev I."/>
            <person name="Chang Y."/>
            <person name="Spatafora J."/>
            <person name="Kasson M.T."/>
        </authorList>
    </citation>
    <scope>NUCLEOTIDE SEQUENCE</scope>
    <source>
        <strain evidence="3">NRRL A-21654</strain>
    </source>
</reference>
<feature type="domain" description="Cas12f1-like TNB" evidence="2">
    <location>
        <begin position="261"/>
        <end position="314"/>
    </location>
</feature>
<evidence type="ECO:0000313" key="3">
    <source>
        <dbReference type="EMBL" id="KAF7721224.1"/>
    </source>
</evidence>
<dbReference type="EMBL" id="JABAYA010000290">
    <property type="protein sequence ID" value="KAF7721224.1"/>
    <property type="molecule type" value="Genomic_DNA"/>
</dbReference>
<evidence type="ECO:0000259" key="2">
    <source>
        <dbReference type="Pfam" id="PF07282"/>
    </source>
</evidence>
<keyword evidence="4" id="KW-1185">Reference proteome</keyword>
<evidence type="ECO:0000256" key="1">
    <source>
        <dbReference type="ARBA" id="ARBA00023125"/>
    </source>
</evidence>
<feature type="non-terminal residue" evidence="3">
    <location>
        <position position="1"/>
    </location>
</feature>
<dbReference type="OrthoDB" id="2285535at2759"/>
<proteinExistence type="predicted"/>
<organism evidence="3 4">
    <name type="scientific">Apophysomyces ossiformis</name>
    <dbReference type="NCBI Taxonomy" id="679940"/>
    <lineage>
        <taxon>Eukaryota</taxon>
        <taxon>Fungi</taxon>
        <taxon>Fungi incertae sedis</taxon>
        <taxon>Mucoromycota</taxon>
        <taxon>Mucoromycotina</taxon>
        <taxon>Mucoromycetes</taxon>
        <taxon>Mucorales</taxon>
        <taxon>Mucorineae</taxon>
        <taxon>Mucoraceae</taxon>
        <taxon>Apophysomyces</taxon>
    </lineage>
</organism>
<gene>
    <name evidence="3" type="ORF">EC973_005086</name>
</gene>
<name>A0A8H7BGA8_9FUNG</name>
<dbReference type="Proteomes" id="UP000605846">
    <property type="component" value="Unassembled WGS sequence"/>
</dbReference>
<dbReference type="InterPro" id="IPR010095">
    <property type="entry name" value="Cas12f1-like_TNB"/>
</dbReference>
<dbReference type="AlphaFoldDB" id="A0A8H7BGA8"/>
<evidence type="ECO:0000313" key="4">
    <source>
        <dbReference type="Proteomes" id="UP000605846"/>
    </source>
</evidence>